<comment type="caution">
    <text evidence="4">The sequence shown here is derived from an EMBL/GenBank/DDBJ whole genome shotgun (WGS) entry which is preliminary data.</text>
</comment>
<dbReference type="Gene3D" id="3.55.50.30">
    <property type="match status" value="1"/>
</dbReference>
<keyword evidence="1" id="KW-0472">Membrane</keyword>
<dbReference type="RefSeq" id="WP_119348457.1">
    <property type="nucleotide sequence ID" value="NZ_QWET01000002.1"/>
</dbReference>
<reference evidence="4 5" key="1">
    <citation type="journal article" date="2015" name="Int. J. Syst. Evol. Microbiol.">
        <title>Mariniphaga sediminis sp. nov., isolated from coastal sediment.</title>
        <authorList>
            <person name="Wang F.Q."/>
            <person name="Shen Q.Y."/>
            <person name="Chen G.J."/>
            <person name="Du Z.J."/>
        </authorList>
    </citation>
    <scope>NUCLEOTIDE SEQUENCE [LARGE SCALE GENOMIC DNA]</scope>
    <source>
        <strain evidence="4 5">SY21</strain>
    </source>
</reference>
<name>A0A399D581_9BACT</name>
<dbReference type="InterPro" id="IPR006860">
    <property type="entry name" value="FecR"/>
</dbReference>
<keyword evidence="1" id="KW-0812">Transmembrane</keyword>
<feature type="transmembrane region" description="Helical" evidence="1">
    <location>
        <begin position="85"/>
        <end position="104"/>
    </location>
</feature>
<dbReference type="InterPro" id="IPR012373">
    <property type="entry name" value="Ferrdict_sens_TM"/>
</dbReference>
<dbReference type="GO" id="GO:0016989">
    <property type="term" value="F:sigma factor antagonist activity"/>
    <property type="evidence" value="ECO:0007669"/>
    <property type="project" value="TreeGrafter"/>
</dbReference>
<evidence type="ECO:0000256" key="1">
    <source>
        <dbReference type="SAM" id="Phobius"/>
    </source>
</evidence>
<keyword evidence="1" id="KW-1133">Transmembrane helix</keyword>
<protein>
    <submittedName>
        <fullName evidence="4">DUF4974 domain-containing protein</fullName>
    </submittedName>
</protein>
<dbReference type="EMBL" id="QWET01000002">
    <property type="protein sequence ID" value="RIH66583.1"/>
    <property type="molecule type" value="Genomic_DNA"/>
</dbReference>
<feature type="domain" description="Protein FecR C-terminal" evidence="3">
    <location>
        <begin position="261"/>
        <end position="324"/>
    </location>
</feature>
<feature type="domain" description="FecR protein" evidence="2">
    <location>
        <begin position="123"/>
        <end position="214"/>
    </location>
</feature>
<dbReference type="Proteomes" id="UP000266441">
    <property type="component" value="Unassembled WGS sequence"/>
</dbReference>
<proteinExistence type="predicted"/>
<dbReference type="Gene3D" id="2.60.120.1440">
    <property type="match status" value="1"/>
</dbReference>
<evidence type="ECO:0000313" key="4">
    <source>
        <dbReference type="EMBL" id="RIH66583.1"/>
    </source>
</evidence>
<dbReference type="InterPro" id="IPR032508">
    <property type="entry name" value="FecR_C"/>
</dbReference>
<dbReference type="Pfam" id="PF16344">
    <property type="entry name" value="FecR_C"/>
    <property type="match status" value="1"/>
</dbReference>
<gene>
    <name evidence="4" type="ORF">D1164_02980</name>
</gene>
<sequence>MENTNKIVNLVTGNIHPENKKKVLAEIHANEESRKTFHKLKAAWVVFSFTKKKQDYEIEKSYLALHKKIQRHKYLPFHSKISYNLKYAAILFIIIGLPVLWYLINQTSSSEVNKELKYVSVVADNGQMSKIILPDSSLVLLNSGTTLSYNSSYAITNRDLILKGQAYLQVKKDSKNPLTVTCNNLKVKVLGTEFDISAYPEDDKIQVVLETGSIQLLRTEDDSFSYTLKPGEMAQYDVKQKDVVIEKVNTADYTTWKEGSLIFNDVPMANVTKRLERRFDIEIVIKDKEVYQSVFNANFKEEDLTEILEYIQYTCPIKYTVEKETNENKKKIKFYYQPN</sequence>
<evidence type="ECO:0000259" key="2">
    <source>
        <dbReference type="Pfam" id="PF04773"/>
    </source>
</evidence>
<dbReference type="AlphaFoldDB" id="A0A399D581"/>
<organism evidence="4 5">
    <name type="scientific">Mariniphaga sediminis</name>
    <dbReference type="NCBI Taxonomy" id="1628158"/>
    <lineage>
        <taxon>Bacteria</taxon>
        <taxon>Pseudomonadati</taxon>
        <taxon>Bacteroidota</taxon>
        <taxon>Bacteroidia</taxon>
        <taxon>Marinilabiliales</taxon>
        <taxon>Prolixibacteraceae</taxon>
        <taxon>Mariniphaga</taxon>
    </lineage>
</organism>
<dbReference type="PANTHER" id="PTHR30273">
    <property type="entry name" value="PERIPLASMIC SIGNAL SENSOR AND SIGMA FACTOR ACTIVATOR FECR-RELATED"/>
    <property type="match status" value="1"/>
</dbReference>
<evidence type="ECO:0000313" key="5">
    <source>
        <dbReference type="Proteomes" id="UP000266441"/>
    </source>
</evidence>
<evidence type="ECO:0000259" key="3">
    <source>
        <dbReference type="Pfam" id="PF16344"/>
    </source>
</evidence>
<dbReference type="PANTHER" id="PTHR30273:SF2">
    <property type="entry name" value="PROTEIN FECR"/>
    <property type="match status" value="1"/>
</dbReference>
<dbReference type="OrthoDB" id="1097132at2"/>
<dbReference type="Pfam" id="PF04773">
    <property type="entry name" value="FecR"/>
    <property type="match status" value="1"/>
</dbReference>
<accession>A0A399D581</accession>
<dbReference type="PIRSF" id="PIRSF018266">
    <property type="entry name" value="FecR"/>
    <property type="match status" value="1"/>
</dbReference>
<keyword evidence="5" id="KW-1185">Reference proteome</keyword>